<proteinExistence type="predicted"/>
<protein>
    <submittedName>
        <fullName evidence="1">Uncharacterized protein</fullName>
    </submittedName>
</protein>
<dbReference type="AlphaFoldDB" id="J9F7D2"/>
<evidence type="ECO:0000313" key="2">
    <source>
        <dbReference type="Proteomes" id="UP000004810"/>
    </source>
</evidence>
<evidence type="ECO:0000313" key="1">
    <source>
        <dbReference type="EMBL" id="EJW85437.1"/>
    </source>
</evidence>
<name>J9F7D2_WUCBA</name>
<accession>J9F7D2</accession>
<comment type="caution">
    <text evidence="1">The sequence shown here is derived from an EMBL/GenBank/DDBJ whole genome shotgun (WGS) entry which is preliminary data.</text>
</comment>
<dbReference type="Proteomes" id="UP000004810">
    <property type="component" value="Unassembled WGS sequence"/>
</dbReference>
<dbReference type="EMBL" id="ADBV01001144">
    <property type="protein sequence ID" value="EJW85437.1"/>
    <property type="molecule type" value="Genomic_DNA"/>
</dbReference>
<sequence length="125" mass="13479">MVQIAKQNKKKTNISTNKMYAVPLISTSNRSSIGLQKLPLPSSRPPRNGLYEITVSDPSTTLPPLPSSSSLSLPTLLPSPPILPLLPLLSTITAATTTEENLRDNSKLNISKKWDDGGYGLVVLK</sequence>
<gene>
    <name evidence="1" type="ORF">WUBG_03651</name>
</gene>
<reference evidence="2" key="1">
    <citation type="submission" date="2012-08" db="EMBL/GenBank/DDBJ databases">
        <title>The Genome Sequence of Wuchereria bancrofti.</title>
        <authorList>
            <person name="Nutman T.B."/>
            <person name="Fink D.L."/>
            <person name="Russ C."/>
            <person name="Young S."/>
            <person name="Zeng Q."/>
            <person name="Koehrsen M."/>
            <person name="Alvarado L."/>
            <person name="Berlin A."/>
            <person name="Chapman S.B."/>
            <person name="Chen Z."/>
            <person name="Freedman E."/>
            <person name="Gellesch M."/>
            <person name="Goldberg J."/>
            <person name="Griggs A."/>
            <person name="Gujja S."/>
            <person name="Heilman E.R."/>
            <person name="Heiman D."/>
            <person name="Hepburn T."/>
            <person name="Howarth C."/>
            <person name="Jen D."/>
            <person name="Larson L."/>
            <person name="Lewis B."/>
            <person name="Mehta T."/>
            <person name="Park D."/>
            <person name="Pearson M."/>
            <person name="Roberts A."/>
            <person name="Saif S."/>
            <person name="Shea T."/>
            <person name="Shenoy N."/>
            <person name="Sisk P."/>
            <person name="Stolte C."/>
            <person name="Sykes S."/>
            <person name="Walk T."/>
            <person name="White J."/>
            <person name="Yandava C."/>
            <person name="Haas B."/>
            <person name="Henn M.R."/>
            <person name="Nusbaum C."/>
            <person name="Birren B."/>
        </authorList>
    </citation>
    <scope>NUCLEOTIDE SEQUENCE [LARGE SCALE GENOMIC DNA]</scope>
    <source>
        <strain evidence="2">NA</strain>
    </source>
</reference>
<organism evidence="1 2">
    <name type="scientific">Wuchereria bancrofti</name>
    <dbReference type="NCBI Taxonomy" id="6293"/>
    <lineage>
        <taxon>Eukaryota</taxon>
        <taxon>Metazoa</taxon>
        <taxon>Ecdysozoa</taxon>
        <taxon>Nematoda</taxon>
        <taxon>Chromadorea</taxon>
        <taxon>Rhabditida</taxon>
        <taxon>Spirurina</taxon>
        <taxon>Spiruromorpha</taxon>
        <taxon>Filarioidea</taxon>
        <taxon>Onchocercidae</taxon>
        <taxon>Wuchereria</taxon>
    </lineage>
</organism>